<dbReference type="AlphaFoldDB" id="A0A841SU80"/>
<dbReference type="Proteomes" id="UP000553957">
    <property type="component" value="Unassembled WGS sequence"/>
</dbReference>
<proteinExistence type="predicted"/>
<comment type="caution">
    <text evidence="1">The sequence shown here is derived from an EMBL/GenBank/DDBJ whole genome shotgun (WGS) entry which is preliminary data.</text>
</comment>
<reference evidence="1 2" key="1">
    <citation type="submission" date="2020-08" db="EMBL/GenBank/DDBJ databases">
        <title>Sequencing the genomes of 1000 actinobacteria strains.</title>
        <authorList>
            <person name="Klenk H.-P."/>
        </authorList>
    </citation>
    <scope>NUCLEOTIDE SEQUENCE [LARGE SCALE GENOMIC DNA]</scope>
    <source>
        <strain evidence="1 2">DSM 15626</strain>
    </source>
</reference>
<evidence type="ECO:0000313" key="2">
    <source>
        <dbReference type="Proteomes" id="UP000553957"/>
    </source>
</evidence>
<sequence length="76" mass="9177">MNVHPALVRILRRRHRKLDRTLRGLIREVTEHCDAVRRELPESESHYSYGLEVYNDIHNLQARLEAFRETWIGDLR</sequence>
<organism evidence="1 2">
    <name type="scientific">Kribbella sandramycini</name>
    <dbReference type="NCBI Taxonomy" id="60450"/>
    <lineage>
        <taxon>Bacteria</taxon>
        <taxon>Bacillati</taxon>
        <taxon>Actinomycetota</taxon>
        <taxon>Actinomycetes</taxon>
        <taxon>Propionibacteriales</taxon>
        <taxon>Kribbellaceae</taxon>
        <taxon>Kribbella</taxon>
    </lineage>
</organism>
<protein>
    <submittedName>
        <fullName evidence="1">Uncharacterized protein</fullName>
    </submittedName>
</protein>
<gene>
    <name evidence="1" type="ORF">HNR71_007203</name>
</gene>
<name>A0A841SU80_9ACTN</name>
<evidence type="ECO:0000313" key="1">
    <source>
        <dbReference type="EMBL" id="MBB6571566.1"/>
    </source>
</evidence>
<accession>A0A841SU80</accession>
<dbReference type="EMBL" id="JACHKF010000001">
    <property type="protein sequence ID" value="MBB6571566.1"/>
    <property type="molecule type" value="Genomic_DNA"/>
</dbReference>